<dbReference type="EMBL" id="JAPUUL010004393">
    <property type="protein sequence ID" value="KAJ8119505.1"/>
    <property type="molecule type" value="Genomic_DNA"/>
</dbReference>
<proteinExistence type="predicted"/>
<sequence>MPDFEFVHVNQPGDEKKNSTKVRRHVMKDIARDTQVDAAGPSTGAQAQDEQALVPSPLDESRLGDIAFPMEMDEERRNLMRFVFAGCRGSYRPFGLPWLNIGLADAGASYITLANAELFKQMKPGDSKPEFYANAKATKWYTLSLKSVSKRLADPNEANKQGLIAAITGFICHDARPLRSSLPKHPSSFRSAERLDDRYQHGERHSILQYALGFLGQELPLSRGHPERVKSNGSRRQLREPEWPGP</sequence>
<keyword evidence="2" id="KW-1185">Reference proteome</keyword>
<accession>A0ACC2IWB8</accession>
<protein>
    <submittedName>
        <fullName evidence="1">Uncharacterized protein</fullName>
    </submittedName>
</protein>
<name>A0ACC2IWB8_9PEZI</name>
<dbReference type="Proteomes" id="UP001153332">
    <property type="component" value="Unassembled WGS sequence"/>
</dbReference>
<comment type="caution">
    <text evidence="1">The sequence shown here is derived from an EMBL/GenBank/DDBJ whole genome shotgun (WGS) entry which is preliminary data.</text>
</comment>
<reference evidence="1" key="1">
    <citation type="submission" date="2022-12" db="EMBL/GenBank/DDBJ databases">
        <title>Genome Sequence of Lasiodiplodia mahajangana.</title>
        <authorList>
            <person name="Buettner E."/>
        </authorList>
    </citation>
    <scope>NUCLEOTIDE SEQUENCE</scope>
    <source>
        <strain evidence="1">VT137</strain>
    </source>
</reference>
<organism evidence="1 2">
    <name type="scientific">Lasiodiplodia mahajangana</name>
    <dbReference type="NCBI Taxonomy" id="1108764"/>
    <lineage>
        <taxon>Eukaryota</taxon>
        <taxon>Fungi</taxon>
        <taxon>Dikarya</taxon>
        <taxon>Ascomycota</taxon>
        <taxon>Pezizomycotina</taxon>
        <taxon>Dothideomycetes</taxon>
        <taxon>Dothideomycetes incertae sedis</taxon>
        <taxon>Botryosphaeriales</taxon>
        <taxon>Botryosphaeriaceae</taxon>
        <taxon>Lasiodiplodia</taxon>
    </lineage>
</organism>
<evidence type="ECO:0000313" key="1">
    <source>
        <dbReference type="EMBL" id="KAJ8119505.1"/>
    </source>
</evidence>
<evidence type="ECO:0000313" key="2">
    <source>
        <dbReference type="Proteomes" id="UP001153332"/>
    </source>
</evidence>
<gene>
    <name evidence="1" type="ORF">O1611_g10602</name>
</gene>